<sequence length="454" mass="51533">MTYIDIIYTNLLRMLRVLTVDDVQFEAYANGLVPEKQDEILAQNDKISALIADLEASRILGEIPTSFDVLIDVTTVLATEHPGLVISQLTELKLIPLLIKKLDEAIAGTIDITAALLDVDEFVFEPLKKPVIENNFYHGDADINESLMMVNLNNISELIGWVETTQISRDMTAHLLAKIGGAVPLDLKQYVLVHKSLTNKAGAIQSLVSLHMVINGKMIHEPETYNQPFALPANRKILKANAYQQFNDAISILSDYNNDVDILDKFLRLYHLIENFMYRFPLVSLEAKHGNLFYIRDFQIMYEKVSDSEAISLRKLVKEVFPKNYDETTTFDAYIFGLWNDLATHTTEPKMDMLLTVLGFEGTYGKISLERNQFAIPFAKMIYAIRNSLVHNKDTELHLTHETLSNHARMGDTAAIFLRKFLMPALSAISLYLIVEKNSIVWLENSTLQLWSDS</sequence>
<evidence type="ECO:0000313" key="1">
    <source>
        <dbReference type="EMBL" id="SMO99862.1"/>
    </source>
</evidence>
<protein>
    <submittedName>
        <fullName evidence="1">Uncharacterized protein</fullName>
    </submittedName>
</protein>
<reference evidence="1 2" key="1">
    <citation type="submission" date="2017-05" db="EMBL/GenBank/DDBJ databases">
        <authorList>
            <person name="Varghese N."/>
            <person name="Submissions S."/>
        </authorList>
    </citation>
    <scope>NUCLEOTIDE SEQUENCE [LARGE SCALE GENOMIC DNA]</scope>
    <source>
        <strain evidence="1 2">DSM 19036</strain>
    </source>
</reference>
<dbReference type="AlphaFoldDB" id="A0A521FUR7"/>
<name>A0A521FUR7_9SPHI</name>
<evidence type="ECO:0000313" key="2">
    <source>
        <dbReference type="Proteomes" id="UP000320300"/>
    </source>
</evidence>
<accession>A0A521FUR7</accession>
<dbReference type="EMBL" id="FXTN01000028">
    <property type="protein sequence ID" value="SMO99862.1"/>
    <property type="molecule type" value="Genomic_DNA"/>
</dbReference>
<organism evidence="1 2">
    <name type="scientific">Pedobacter westerhofensis</name>
    <dbReference type="NCBI Taxonomy" id="425512"/>
    <lineage>
        <taxon>Bacteria</taxon>
        <taxon>Pseudomonadati</taxon>
        <taxon>Bacteroidota</taxon>
        <taxon>Sphingobacteriia</taxon>
        <taxon>Sphingobacteriales</taxon>
        <taxon>Sphingobacteriaceae</taxon>
        <taxon>Pedobacter</taxon>
    </lineage>
</organism>
<dbReference type="Proteomes" id="UP000320300">
    <property type="component" value="Unassembled WGS sequence"/>
</dbReference>
<gene>
    <name evidence="1" type="ORF">SAMN06265348_1284</name>
</gene>
<keyword evidence="2" id="KW-1185">Reference proteome</keyword>
<proteinExistence type="predicted"/>